<dbReference type="EMBL" id="FMYI01000005">
    <property type="protein sequence ID" value="SDC17336.1"/>
    <property type="molecule type" value="Genomic_DNA"/>
</dbReference>
<comment type="function">
    <text evidence="14 19">Bifunctional enzyme that catalyzes the epimerization of the S- and R-forms of NAD(P)HX and the dehydration of the S-form of NAD(P)HX at the expense of ADP, which is converted to AMP. This allows the repair of both epimers of NAD(P)HX, a damaged form of NAD(P)H that is a result of enzymatic or heat-dependent hydration.</text>
</comment>
<evidence type="ECO:0000256" key="18">
    <source>
        <dbReference type="HAMAP-Rule" id="MF_01966"/>
    </source>
</evidence>
<evidence type="ECO:0000256" key="12">
    <source>
        <dbReference type="ARBA" id="ARBA00023239"/>
    </source>
</evidence>
<evidence type="ECO:0000256" key="19">
    <source>
        <dbReference type="PIRNR" id="PIRNR017184"/>
    </source>
</evidence>
<dbReference type="HAMAP" id="MF_01965">
    <property type="entry name" value="NADHX_dehydratase"/>
    <property type="match status" value="1"/>
</dbReference>
<dbReference type="PIRSF" id="PIRSF017184">
    <property type="entry name" value="Nnr"/>
    <property type="match status" value="1"/>
</dbReference>
<dbReference type="GO" id="GO:0052855">
    <property type="term" value="F:ADP-dependent NAD(P)H-hydrate dehydratase activity"/>
    <property type="evidence" value="ECO:0007669"/>
    <property type="project" value="UniProtKB-UniRule"/>
</dbReference>
<accession>A0A1G6JHD5</accession>
<dbReference type="PANTHER" id="PTHR12592">
    <property type="entry name" value="ATP-DEPENDENT (S)-NAD(P)H-HYDRATE DEHYDRATASE FAMILY MEMBER"/>
    <property type="match status" value="1"/>
</dbReference>
<dbReference type="AlphaFoldDB" id="A0A1G6JHD5"/>
<comment type="similarity">
    <text evidence="3 19">In the N-terminal section; belongs to the NnrE/AIBP family.</text>
</comment>
<evidence type="ECO:0000256" key="9">
    <source>
        <dbReference type="ARBA" id="ARBA00022958"/>
    </source>
</evidence>
<dbReference type="SUPFAM" id="SSF64153">
    <property type="entry name" value="YjeF N-terminal domain-like"/>
    <property type="match status" value="1"/>
</dbReference>
<comment type="cofactor">
    <cofactor evidence="17">
        <name>Mg(2+)</name>
        <dbReference type="ChEBI" id="CHEBI:18420"/>
    </cofactor>
</comment>
<dbReference type="PROSITE" id="PS51383">
    <property type="entry name" value="YJEF_C_3"/>
    <property type="match status" value="1"/>
</dbReference>
<dbReference type="SUPFAM" id="SSF53613">
    <property type="entry name" value="Ribokinase-like"/>
    <property type="match status" value="1"/>
</dbReference>
<feature type="binding site" evidence="18">
    <location>
        <position position="158"/>
    </location>
    <ligand>
        <name>(6S)-NADPHX</name>
        <dbReference type="ChEBI" id="CHEBI:64076"/>
    </ligand>
</feature>
<dbReference type="GO" id="GO:0046872">
    <property type="term" value="F:metal ion binding"/>
    <property type="evidence" value="ECO:0007669"/>
    <property type="project" value="UniProtKB-UniRule"/>
</dbReference>
<dbReference type="NCBIfam" id="TIGR00196">
    <property type="entry name" value="yjeF_cterm"/>
    <property type="match status" value="1"/>
</dbReference>
<dbReference type="HAMAP" id="MF_01966">
    <property type="entry name" value="NADHX_epimerase"/>
    <property type="match status" value="1"/>
</dbReference>
<dbReference type="OrthoDB" id="9806925at2"/>
<evidence type="ECO:0000256" key="3">
    <source>
        <dbReference type="ARBA" id="ARBA00006001"/>
    </source>
</evidence>
<dbReference type="InterPro" id="IPR004443">
    <property type="entry name" value="YjeF_N_dom"/>
</dbReference>
<comment type="catalytic activity">
    <reaction evidence="2 18 19">
        <text>(6R)-NADPHX = (6S)-NADPHX</text>
        <dbReference type="Rhea" id="RHEA:32227"/>
        <dbReference type="ChEBI" id="CHEBI:64076"/>
        <dbReference type="ChEBI" id="CHEBI:64077"/>
        <dbReference type="EC" id="5.1.99.6"/>
    </reaction>
</comment>
<dbReference type="PANTHER" id="PTHR12592:SF0">
    <property type="entry name" value="ATP-DEPENDENT (S)-NAD(P)H-HYDRATE DEHYDRATASE"/>
    <property type="match status" value="1"/>
</dbReference>
<dbReference type="InterPro" id="IPR030677">
    <property type="entry name" value="Nnr"/>
</dbReference>
<dbReference type="InterPro" id="IPR029056">
    <property type="entry name" value="Ribokinase-like"/>
</dbReference>
<evidence type="ECO:0000256" key="5">
    <source>
        <dbReference type="ARBA" id="ARBA00022723"/>
    </source>
</evidence>
<evidence type="ECO:0000256" key="1">
    <source>
        <dbReference type="ARBA" id="ARBA00000013"/>
    </source>
</evidence>
<keyword evidence="6 17" id="KW-0547">Nucleotide-binding</keyword>
<keyword evidence="10 17" id="KW-0520">NAD</keyword>
<feature type="binding site" evidence="18">
    <location>
        <position position="161"/>
    </location>
    <ligand>
        <name>K(+)</name>
        <dbReference type="ChEBI" id="CHEBI:29103"/>
    </ligand>
</feature>
<dbReference type="CDD" id="cd01171">
    <property type="entry name" value="YXKO-related"/>
    <property type="match status" value="1"/>
</dbReference>
<dbReference type="Proteomes" id="UP000242949">
    <property type="component" value="Unassembled WGS sequence"/>
</dbReference>
<keyword evidence="13" id="KW-0511">Multifunctional enzyme</keyword>
<comment type="catalytic activity">
    <reaction evidence="16 17 19">
        <text>(6S)-NADPHX + ADP = AMP + phosphate + NADPH + H(+)</text>
        <dbReference type="Rhea" id="RHEA:32235"/>
        <dbReference type="ChEBI" id="CHEBI:15378"/>
        <dbReference type="ChEBI" id="CHEBI:43474"/>
        <dbReference type="ChEBI" id="CHEBI:57783"/>
        <dbReference type="ChEBI" id="CHEBI:64076"/>
        <dbReference type="ChEBI" id="CHEBI:456215"/>
        <dbReference type="ChEBI" id="CHEBI:456216"/>
        <dbReference type="EC" id="4.2.1.136"/>
    </reaction>
</comment>
<dbReference type="PROSITE" id="PS51385">
    <property type="entry name" value="YJEF_N"/>
    <property type="match status" value="1"/>
</dbReference>
<evidence type="ECO:0000313" key="23">
    <source>
        <dbReference type="Proteomes" id="UP000242949"/>
    </source>
</evidence>
<proteinExistence type="inferred from homology"/>
<comment type="similarity">
    <text evidence="4 19">In the C-terminal section; belongs to the NnrD/CARKD family.</text>
</comment>
<evidence type="ECO:0000313" key="22">
    <source>
        <dbReference type="EMBL" id="SDC17336.1"/>
    </source>
</evidence>
<evidence type="ECO:0000256" key="6">
    <source>
        <dbReference type="ARBA" id="ARBA00022741"/>
    </source>
</evidence>
<dbReference type="InterPro" id="IPR000631">
    <property type="entry name" value="CARKD"/>
</dbReference>
<reference evidence="23" key="1">
    <citation type="submission" date="2016-09" db="EMBL/GenBank/DDBJ databases">
        <authorList>
            <person name="Varghese N."/>
            <person name="Submissions S."/>
        </authorList>
    </citation>
    <scope>NUCLEOTIDE SEQUENCE [LARGE SCALE GENOMIC DNA]</scope>
    <source>
        <strain evidence="23">S5</strain>
    </source>
</reference>
<feature type="domain" description="YjeF N-terminal" evidence="21">
    <location>
        <begin position="9"/>
        <end position="216"/>
    </location>
</feature>
<evidence type="ECO:0000256" key="16">
    <source>
        <dbReference type="ARBA" id="ARBA00049209"/>
    </source>
</evidence>
<dbReference type="Gene3D" id="3.40.50.10260">
    <property type="entry name" value="YjeF N-terminal domain"/>
    <property type="match status" value="1"/>
</dbReference>
<dbReference type="EC" id="4.2.1.136" evidence="19"/>
<evidence type="ECO:0000256" key="2">
    <source>
        <dbReference type="ARBA" id="ARBA00000909"/>
    </source>
</evidence>
<sequence length="505" mass="54512">MNCVTAQEMYELDRKAIDVYHIPGVVLMENAGVAMTNEVIKCVKKHQSILILVGGGNNGGDGFVIAKHLINQGYQVRVVQVANDTSLSDESRLQKKMLESFGAPIASYLPDKHLRQINQADTIIDAMLGIGFKGELREPYRTIIEEVNASTAEVISIDLPSGVPANSQVEEGICAVQADLTLCIEAPKPSVFIEAYTNYYGNWTVVKIGLPQNELKQYPTRVWRMEDVTETLKGRDRLSHKGSNGRGIIIGGSVDMPGSVTLAAKGALRSGVGLLTVATYESVVPIVAQHITEATYSPSIMSSNYTHEQLTSAFSQYDALLIGMGLGRTQHTDQLISAALASNLPIVIDADGLFSLKKYLIELKERSAPTVLTPHPGEMAQLLNQTIESIKKRPFEICREFAKTYGVYLVLKGVYTIVTDPDGNQTINTTGNAGLAKGGSGDALAGIILGRVLQGGALLTSLANACFLHGRAADLSVRDHHSKTDLLASDVVDYLPIAFRECSNP</sequence>
<feature type="binding site" evidence="18">
    <location>
        <position position="58"/>
    </location>
    <ligand>
        <name>K(+)</name>
        <dbReference type="ChEBI" id="CHEBI:29103"/>
    </ligand>
</feature>
<name>A0A1G6JHD5_9BACI</name>
<dbReference type="InterPro" id="IPR036652">
    <property type="entry name" value="YjeF_N_dom_sf"/>
</dbReference>
<evidence type="ECO:0000259" key="21">
    <source>
        <dbReference type="PROSITE" id="PS51385"/>
    </source>
</evidence>
<keyword evidence="8 17" id="KW-0521">NADP</keyword>
<comment type="caution">
    <text evidence="17">Lacks conserved residue(s) required for the propagation of feature annotation.</text>
</comment>
<feature type="binding site" evidence="17">
    <location>
        <position position="375"/>
    </location>
    <ligand>
        <name>(6S)-NADPHX</name>
        <dbReference type="ChEBI" id="CHEBI:64076"/>
    </ligand>
</feature>
<evidence type="ECO:0000256" key="4">
    <source>
        <dbReference type="ARBA" id="ARBA00009524"/>
    </source>
</evidence>
<evidence type="ECO:0000256" key="10">
    <source>
        <dbReference type="ARBA" id="ARBA00023027"/>
    </source>
</evidence>
<dbReference type="GO" id="GO:0046496">
    <property type="term" value="P:nicotinamide nucleotide metabolic process"/>
    <property type="evidence" value="ECO:0007669"/>
    <property type="project" value="UniProtKB-UniRule"/>
</dbReference>
<dbReference type="STRING" id="1612202.SAMN05421734_10526"/>
<dbReference type="GO" id="GO:0110051">
    <property type="term" value="P:metabolite repair"/>
    <property type="evidence" value="ECO:0007669"/>
    <property type="project" value="TreeGrafter"/>
</dbReference>
<dbReference type="EC" id="5.1.99.6" evidence="19"/>
<feature type="binding site" evidence="18">
    <location>
        <begin position="129"/>
        <end position="135"/>
    </location>
    <ligand>
        <name>(6S)-NADPHX</name>
        <dbReference type="ChEBI" id="CHEBI:64076"/>
    </ligand>
</feature>
<evidence type="ECO:0000256" key="7">
    <source>
        <dbReference type="ARBA" id="ARBA00022840"/>
    </source>
</evidence>
<feature type="binding site" evidence="17">
    <location>
        <position position="441"/>
    </location>
    <ligand>
        <name>AMP</name>
        <dbReference type="ChEBI" id="CHEBI:456215"/>
    </ligand>
</feature>
<evidence type="ECO:0000256" key="8">
    <source>
        <dbReference type="ARBA" id="ARBA00022857"/>
    </source>
</evidence>
<evidence type="ECO:0000256" key="14">
    <source>
        <dbReference type="ARBA" id="ARBA00025153"/>
    </source>
</evidence>
<feature type="domain" description="YjeF C-terminal" evidence="20">
    <location>
        <begin position="224"/>
        <end position="502"/>
    </location>
</feature>
<keyword evidence="23" id="KW-1185">Reference proteome</keyword>
<feature type="binding site" evidence="17">
    <location>
        <begin position="412"/>
        <end position="416"/>
    </location>
    <ligand>
        <name>AMP</name>
        <dbReference type="ChEBI" id="CHEBI:456215"/>
    </ligand>
</feature>
<comment type="catalytic activity">
    <reaction evidence="15 17 19">
        <text>(6S)-NADHX + ADP = AMP + phosphate + NADH + H(+)</text>
        <dbReference type="Rhea" id="RHEA:32223"/>
        <dbReference type="ChEBI" id="CHEBI:15378"/>
        <dbReference type="ChEBI" id="CHEBI:43474"/>
        <dbReference type="ChEBI" id="CHEBI:57945"/>
        <dbReference type="ChEBI" id="CHEBI:64074"/>
        <dbReference type="ChEBI" id="CHEBI:456215"/>
        <dbReference type="ChEBI" id="CHEBI:456216"/>
        <dbReference type="EC" id="4.2.1.136"/>
    </reaction>
</comment>
<keyword evidence="11 18" id="KW-0413">Isomerase</keyword>
<feature type="binding site" evidence="18">
    <location>
        <position position="140"/>
    </location>
    <ligand>
        <name>(6S)-NADPHX</name>
        <dbReference type="ChEBI" id="CHEBI:64076"/>
    </ligand>
</feature>
<gene>
    <name evidence="18" type="primary">nnrE</name>
    <name evidence="17" type="synonym">nnrD</name>
    <name evidence="22" type="ORF">SAMN05421734_10526</name>
</gene>
<evidence type="ECO:0000259" key="20">
    <source>
        <dbReference type="PROSITE" id="PS51383"/>
    </source>
</evidence>
<feature type="binding site" evidence="17">
    <location>
        <position position="442"/>
    </location>
    <ligand>
        <name>(6S)-NADPHX</name>
        <dbReference type="ChEBI" id="CHEBI:64076"/>
    </ligand>
</feature>
<dbReference type="Gene3D" id="3.40.1190.20">
    <property type="match status" value="1"/>
</dbReference>
<dbReference type="GO" id="GO:0005524">
    <property type="term" value="F:ATP binding"/>
    <property type="evidence" value="ECO:0007669"/>
    <property type="project" value="UniProtKB-UniRule"/>
</dbReference>
<dbReference type="NCBIfam" id="TIGR00197">
    <property type="entry name" value="yjeF_nterm"/>
    <property type="match status" value="1"/>
</dbReference>
<keyword evidence="7 17" id="KW-0067">ATP-binding</keyword>
<comment type="cofactor">
    <cofactor evidence="18 19">
        <name>K(+)</name>
        <dbReference type="ChEBI" id="CHEBI:29103"/>
    </cofactor>
    <text evidence="18 19">Binds 1 potassium ion per subunit.</text>
</comment>
<evidence type="ECO:0000256" key="13">
    <source>
        <dbReference type="ARBA" id="ARBA00023268"/>
    </source>
</evidence>
<protein>
    <recommendedName>
        <fullName evidence="19">Bifunctional NAD(P)H-hydrate repair enzyme</fullName>
    </recommendedName>
    <alternativeName>
        <fullName evidence="19">Nicotinamide nucleotide repair protein</fullName>
    </alternativeName>
    <domain>
        <recommendedName>
            <fullName evidence="19">ADP-dependent (S)-NAD(P)H-hydrate dehydratase</fullName>
            <ecNumber evidence="19">4.2.1.136</ecNumber>
        </recommendedName>
        <alternativeName>
            <fullName evidence="19">ADP-dependent NAD(P)HX dehydratase</fullName>
        </alternativeName>
    </domain>
    <domain>
        <recommendedName>
            <fullName evidence="19">NAD(P)H-hydrate epimerase</fullName>
            <ecNumber evidence="19">5.1.99.6</ecNumber>
        </recommendedName>
    </domain>
</protein>
<comment type="catalytic activity">
    <reaction evidence="1 18 19">
        <text>(6R)-NADHX = (6S)-NADHX</text>
        <dbReference type="Rhea" id="RHEA:32215"/>
        <dbReference type="ChEBI" id="CHEBI:64074"/>
        <dbReference type="ChEBI" id="CHEBI:64075"/>
        <dbReference type="EC" id="5.1.99.6"/>
    </reaction>
</comment>
<feature type="binding site" evidence="17">
    <location>
        <position position="325"/>
    </location>
    <ligand>
        <name>(6S)-NADPHX</name>
        <dbReference type="ChEBI" id="CHEBI:64076"/>
    </ligand>
</feature>
<comment type="function">
    <text evidence="17">Catalyzes the dehydration of the S-form of NAD(P)HX at the expense of ADP, which is converted to AMP. Together with NAD(P)HX epimerase, which catalyzes the epimerization of the S- and R-forms, the enzyme allows the repair of both epimers of NAD(P)HX, a damaged form of NAD(P)H that is a result of enzymatic or heat-dependent hydration.</text>
</comment>
<dbReference type="RefSeq" id="WP_090795337.1">
    <property type="nucleotide sequence ID" value="NZ_FMYI01000005.1"/>
</dbReference>
<comment type="subunit">
    <text evidence="17">Homotetramer.</text>
</comment>
<keyword evidence="12 17" id="KW-0456">Lyase</keyword>
<dbReference type="GO" id="GO:0052856">
    <property type="term" value="F:NAD(P)HX epimerase activity"/>
    <property type="evidence" value="ECO:0007669"/>
    <property type="project" value="UniProtKB-UniRule"/>
</dbReference>
<dbReference type="Pfam" id="PF03853">
    <property type="entry name" value="YjeF_N"/>
    <property type="match status" value="1"/>
</dbReference>
<comment type="function">
    <text evidence="18">Catalyzes the epimerization of the S- and R-forms of NAD(P)HX, a damaged form of NAD(P)H that is a result of enzymatic or heat-dependent hydration. This is a prerequisite for the S-specific NAD(P)H-hydrate dehydratase to allow the repair of both epimers of NAD(P)HX.</text>
</comment>
<dbReference type="Pfam" id="PF01256">
    <property type="entry name" value="Carb_kinase"/>
    <property type="match status" value="1"/>
</dbReference>
<evidence type="ECO:0000256" key="17">
    <source>
        <dbReference type="HAMAP-Rule" id="MF_01965"/>
    </source>
</evidence>
<keyword evidence="5 18" id="KW-0479">Metal-binding</keyword>
<comment type="similarity">
    <text evidence="18">Belongs to the NnrE/AIBP family.</text>
</comment>
<keyword evidence="9 18" id="KW-0630">Potassium</keyword>
<organism evidence="22 23">
    <name type="scientific">Pelagirhabdus alkalitolerans</name>
    <dbReference type="NCBI Taxonomy" id="1612202"/>
    <lineage>
        <taxon>Bacteria</taxon>
        <taxon>Bacillati</taxon>
        <taxon>Bacillota</taxon>
        <taxon>Bacilli</taxon>
        <taxon>Bacillales</taxon>
        <taxon>Bacillaceae</taxon>
        <taxon>Pelagirhabdus</taxon>
    </lineage>
</organism>
<feature type="binding site" evidence="18">
    <location>
        <begin position="57"/>
        <end position="61"/>
    </location>
    <ligand>
        <name>(6S)-NADPHX</name>
        <dbReference type="ChEBI" id="CHEBI:64076"/>
    </ligand>
</feature>
<comment type="similarity">
    <text evidence="17">Belongs to the NnrD/CARKD family.</text>
</comment>
<evidence type="ECO:0000256" key="15">
    <source>
        <dbReference type="ARBA" id="ARBA00048238"/>
    </source>
</evidence>
<evidence type="ECO:0000256" key="11">
    <source>
        <dbReference type="ARBA" id="ARBA00023235"/>
    </source>
</evidence>
<feature type="binding site" evidence="18">
    <location>
        <position position="125"/>
    </location>
    <ligand>
        <name>K(+)</name>
        <dbReference type="ChEBI" id="CHEBI:29103"/>
    </ligand>
</feature>